<reference evidence="1" key="1">
    <citation type="submission" date="2013-08" db="EMBL/GenBank/DDBJ databases">
        <authorList>
            <person name="Mendez C."/>
            <person name="Richter M."/>
            <person name="Ferrer M."/>
            <person name="Sanchez J."/>
        </authorList>
    </citation>
    <scope>NUCLEOTIDE SEQUENCE</scope>
</reference>
<proteinExistence type="predicted"/>
<organism evidence="1">
    <name type="scientific">mine drainage metagenome</name>
    <dbReference type="NCBI Taxonomy" id="410659"/>
    <lineage>
        <taxon>unclassified sequences</taxon>
        <taxon>metagenomes</taxon>
        <taxon>ecological metagenomes</taxon>
    </lineage>
</organism>
<comment type="caution">
    <text evidence="1">The sequence shown here is derived from an EMBL/GenBank/DDBJ whole genome shotgun (WGS) entry which is preliminary data.</text>
</comment>
<sequence length="36" mass="3962">MWIPKSNGGQRPLGIPCIRDRVVEMAALLVPGPIFE</sequence>
<protein>
    <submittedName>
        <fullName evidence="1">Uncharacterized protein</fullName>
    </submittedName>
</protein>
<dbReference type="EMBL" id="AUZX01001686">
    <property type="protein sequence ID" value="EQD78430.1"/>
    <property type="molecule type" value="Genomic_DNA"/>
</dbReference>
<gene>
    <name evidence="1" type="ORF">B1A_02259</name>
</gene>
<accession>T1D855</accession>
<feature type="non-terminal residue" evidence="1">
    <location>
        <position position="36"/>
    </location>
</feature>
<reference evidence="1" key="2">
    <citation type="journal article" date="2014" name="ISME J.">
        <title>Microbial stratification in low pH oxic and suboxic macroscopic growths along an acid mine drainage.</title>
        <authorList>
            <person name="Mendez-Garcia C."/>
            <person name="Mesa V."/>
            <person name="Sprenger R.R."/>
            <person name="Richter M."/>
            <person name="Diez M.S."/>
            <person name="Solano J."/>
            <person name="Bargiela R."/>
            <person name="Golyshina O.V."/>
            <person name="Manteca A."/>
            <person name="Ramos J.L."/>
            <person name="Gallego J.R."/>
            <person name="Llorente I."/>
            <person name="Martins Dos Santos V.A."/>
            <person name="Jensen O.N."/>
            <person name="Pelaez A.I."/>
            <person name="Sanchez J."/>
            <person name="Ferrer M."/>
        </authorList>
    </citation>
    <scope>NUCLEOTIDE SEQUENCE</scope>
</reference>
<dbReference type="AlphaFoldDB" id="T1D855"/>
<name>T1D855_9ZZZZ</name>
<evidence type="ECO:0000313" key="1">
    <source>
        <dbReference type="EMBL" id="EQD78430.1"/>
    </source>
</evidence>